<organism evidence="1 2">
    <name type="scientific">Entomophthora muscae</name>
    <dbReference type="NCBI Taxonomy" id="34485"/>
    <lineage>
        <taxon>Eukaryota</taxon>
        <taxon>Fungi</taxon>
        <taxon>Fungi incertae sedis</taxon>
        <taxon>Zoopagomycota</taxon>
        <taxon>Entomophthoromycotina</taxon>
        <taxon>Entomophthoromycetes</taxon>
        <taxon>Entomophthorales</taxon>
        <taxon>Entomophthoraceae</taxon>
        <taxon>Entomophthora</taxon>
    </lineage>
</organism>
<evidence type="ECO:0000313" key="1">
    <source>
        <dbReference type="EMBL" id="KAJ9087181.1"/>
    </source>
</evidence>
<sequence>MEPCGKNPKSKKFQSKRPRNSEASDDFKKEALEKLNRMSQSFLEGIGLDLNTIKPKQSEPQEELNSTTPSSQNALKELAEEAILDKKNKVPEVVVFNPISSTKTTSKAEYKQFMSSKIKVLDAPLKIAAPVSKKQDKEDQDNIKYDAELNDLLTNSRLIERLAASELTGKARRKHQYQQLNQLGCKKTKDHHNPTNVRFEMLSHKRRKNEELVEKAKEEGNYHKSLRHLFDADMPKKKAKSNDGLRTSMGKFQDGVLHISKAHIKRNAATARETSKSKKGPRRR</sequence>
<name>A0ACC2UKL4_9FUNG</name>
<protein>
    <submittedName>
        <fullName evidence="1">Uncharacterized protein</fullName>
    </submittedName>
</protein>
<comment type="caution">
    <text evidence="1">The sequence shown here is derived from an EMBL/GenBank/DDBJ whole genome shotgun (WGS) entry which is preliminary data.</text>
</comment>
<keyword evidence="2" id="KW-1185">Reference proteome</keyword>
<reference evidence="1" key="1">
    <citation type="submission" date="2022-04" db="EMBL/GenBank/DDBJ databases">
        <title>Genome of the entomopathogenic fungus Entomophthora muscae.</title>
        <authorList>
            <person name="Elya C."/>
            <person name="Lovett B.R."/>
            <person name="Lee E."/>
            <person name="Macias A.M."/>
            <person name="Hajek A.E."/>
            <person name="De Bivort B.L."/>
            <person name="Kasson M.T."/>
            <person name="De Fine Licht H.H."/>
            <person name="Stajich J.E."/>
        </authorList>
    </citation>
    <scope>NUCLEOTIDE SEQUENCE</scope>
    <source>
        <strain evidence="1">Berkeley</strain>
    </source>
</reference>
<accession>A0ACC2UKL4</accession>
<dbReference type="Proteomes" id="UP001165960">
    <property type="component" value="Unassembled WGS sequence"/>
</dbReference>
<proteinExistence type="predicted"/>
<dbReference type="EMBL" id="QTSX02000322">
    <property type="protein sequence ID" value="KAJ9087181.1"/>
    <property type="molecule type" value="Genomic_DNA"/>
</dbReference>
<evidence type="ECO:0000313" key="2">
    <source>
        <dbReference type="Proteomes" id="UP001165960"/>
    </source>
</evidence>
<gene>
    <name evidence="1" type="ORF">DSO57_1035688</name>
</gene>